<sequence>MLRKNGVIGEKLVAVVELDPAENQVCHAVDTFFTVIVSIYQFDPIPASSLHSSKLVTVSI</sequence>
<dbReference type="AlphaFoldDB" id="A0A9D4E7B0"/>
<comment type="caution">
    <text evidence="1">The sequence shown here is derived from an EMBL/GenBank/DDBJ whole genome shotgun (WGS) entry which is preliminary data.</text>
</comment>
<gene>
    <name evidence="1" type="ORF">DPMN_176654</name>
</gene>
<reference evidence="1" key="1">
    <citation type="journal article" date="2019" name="bioRxiv">
        <title>The Genome of the Zebra Mussel, Dreissena polymorpha: A Resource for Invasive Species Research.</title>
        <authorList>
            <person name="McCartney M.A."/>
            <person name="Auch B."/>
            <person name="Kono T."/>
            <person name="Mallez S."/>
            <person name="Zhang Y."/>
            <person name="Obille A."/>
            <person name="Becker A."/>
            <person name="Abrahante J.E."/>
            <person name="Garbe J."/>
            <person name="Badalamenti J.P."/>
            <person name="Herman A."/>
            <person name="Mangelson H."/>
            <person name="Liachko I."/>
            <person name="Sullivan S."/>
            <person name="Sone E.D."/>
            <person name="Koren S."/>
            <person name="Silverstein K.A.T."/>
            <person name="Beckman K.B."/>
            <person name="Gohl D.M."/>
        </authorList>
    </citation>
    <scope>NUCLEOTIDE SEQUENCE</scope>
    <source>
        <strain evidence="1">Duluth1</strain>
        <tissue evidence="1">Whole animal</tissue>
    </source>
</reference>
<protein>
    <submittedName>
        <fullName evidence="1">Uncharacterized protein</fullName>
    </submittedName>
</protein>
<keyword evidence="2" id="KW-1185">Reference proteome</keyword>
<organism evidence="1 2">
    <name type="scientific">Dreissena polymorpha</name>
    <name type="common">Zebra mussel</name>
    <name type="synonym">Mytilus polymorpha</name>
    <dbReference type="NCBI Taxonomy" id="45954"/>
    <lineage>
        <taxon>Eukaryota</taxon>
        <taxon>Metazoa</taxon>
        <taxon>Spiralia</taxon>
        <taxon>Lophotrochozoa</taxon>
        <taxon>Mollusca</taxon>
        <taxon>Bivalvia</taxon>
        <taxon>Autobranchia</taxon>
        <taxon>Heteroconchia</taxon>
        <taxon>Euheterodonta</taxon>
        <taxon>Imparidentia</taxon>
        <taxon>Neoheterodontei</taxon>
        <taxon>Myida</taxon>
        <taxon>Dreissenoidea</taxon>
        <taxon>Dreissenidae</taxon>
        <taxon>Dreissena</taxon>
    </lineage>
</organism>
<evidence type="ECO:0000313" key="2">
    <source>
        <dbReference type="Proteomes" id="UP000828390"/>
    </source>
</evidence>
<dbReference type="EMBL" id="JAIWYP010000009">
    <property type="protein sequence ID" value="KAH3775254.1"/>
    <property type="molecule type" value="Genomic_DNA"/>
</dbReference>
<accession>A0A9D4E7B0</accession>
<evidence type="ECO:0000313" key="1">
    <source>
        <dbReference type="EMBL" id="KAH3775254.1"/>
    </source>
</evidence>
<name>A0A9D4E7B0_DREPO</name>
<reference evidence="1" key="2">
    <citation type="submission" date="2020-11" db="EMBL/GenBank/DDBJ databases">
        <authorList>
            <person name="McCartney M.A."/>
            <person name="Auch B."/>
            <person name="Kono T."/>
            <person name="Mallez S."/>
            <person name="Becker A."/>
            <person name="Gohl D.M."/>
            <person name="Silverstein K.A.T."/>
            <person name="Koren S."/>
            <person name="Bechman K.B."/>
            <person name="Herman A."/>
            <person name="Abrahante J.E."/>
            <person name="Garbe J."/>
        </authorList>
    </citation>
    <scope>NUCLEOTIDE SEQUENCE</scope>
    <source>
        <strain evidence="1">Duluth1</strain>
        <tissue evidence="1">Whole animal</tissue>
    </source>
</reference>
<proteinExistence type="predicted"/>
<dbReference type="Proteomes" id="UP000828390">
    <property type="component" value="Unassembled WGS sequence"/>
</dbReference>